<sequence>MDCEERIKECESILKQIIQYEPDPYYVNYFFNSYLFSVNKVYFEIFKEACREFGLFTSEKYTKEAFLEKANEKKDQKAVDFVSWFDKKYDQEHENTYPNFIKKCCKIQNENRKLSKIKIMIRAKEMYEDDPNQEILVSLKNEKLSSMEELQIEVKRQMPVFLEIINYKRNGKNEPKINEKQVITSTFLDIEQNGEDIEIVYASKIYISVMRRLIIDVRKKIIELKKW</sequence>
<organism evidence="1 2">
    <name type="scientific">Candidatus Nitrosarchaeum limnium BG20</name>
    <dbReference type="NCBI Taxonomy" id="859192"/>
    <lineage>
        <taxon>Archaea</taxon>
        <taxon>Nitrososphaerota</taxon>
        <taxon>Nitrososphaeria</taxon>
        <taxon>Nitrosopumilales</taxon>
        <taxon>Nitrosopumilaceae</taxon>
        <taxon>Nitrosarchaeum</taxon>
    </lineage>
</organism>
<gene>
    <name evidence="1" type="ORF">BG20_I0227</name>
</gene>
<evidence type="ECO:0000313" key="2">
    <source>
        <dbReference type="Proteomes" id="UP000014065"/>
    </source>
</evidence>
<protein>
    <submittedName>
        <fullName evidence="1">Uncharacterized protein</fullName>
    </submittedName>
</protein>
<dbReference type="AlphaFoldDB" id="S2E7W4"/>
<reference evidence="1 2" key="1">
    <citation type="journal article" date="2012" name="J. Bacteriol.">
        <title>Genome Sequence of "Candidatus Nitrosoarchaeum limnia" BG20, a Low-Salinity Ammonia-Oxidizing Archaeon from the San Francisco Bay Estuary.</title>
        <authorList>
            <person name="Mosier A.C."/>
            <person name="Allen E.E."/>
            <person name="Kim M."/>
            <person name="Ferriera S."/>
            <person name="Francis C.A."/>
        </authorList>
    </citation>
    <scope>NUCLEOTIDE SEQUENCE [LARGE SCALE GENOMIC DNA]</scope>
    <source>
        <strain evidence="1 2">BG20</strain>
    </source>
</reference>
<accession>S2E7W4</accession>
<proteinExistence type="predicted"/>
<name>S2E7W4_9ARCH</name>
<dbReference type="OrthoDB" id="4979at2157"/>
<comment type="caution">
    <text evidence="1">The sequence shown here is derived from an EMBL/GenBank/DDBJ whole genome shotgun (WGS) entry which is preliminary data.</text>
</comment>
<dbReference type="EMBL" id="AHJG01000180">
    <property type="protein sequence ID" value="EPA05511.1"/>
    <property type="molecule type" value="Genomic_DNA"/>
</dbReference>
<dbReference type="RefSeq" id="WP_010192126.1">
    <property type="nucleotide sequence ID" value="NZ_AHJG01000180.1"/>
</dbReference>
<dbReference type="Proteomes" id="UP000014065">
    <property type="component" value="Unassembled WGS sequence"/>
</dbReference>
<evidence type="ECO:0000313" key="1">
    <source>
        <dbReference type="EMBL" id="EPA05511.1"/>
    </source>
</evidence>
<keyword evidence="2" id="KW-1185">Reference proteome</keyword>